<dbReference type="RefSeq" id="WP_142811224.1">
    <property type="nucleotide sequence ID" value="NZ_CP036282.1"/>
</dbReference>
<dbReference type="InterPro" id="IPR001054">
    <property type="entry name" value="A/G_cyclase"/>
</dbReference>
<evidence type="ECO:0000259" key="1">
    <source>
        <dbReference type="PROSITE" id="PS50006"/>
    </source>
</evidence>
<reference evidence="4" key="1">
    <citation type="submission" date="2019-02" db="EMBL/GenBank/DDBJ databases">
        <title>Complete genome sequence of Rhodoferax sp. Gr-4.</title>
        <authorList>
            <person name="Jin L."/>
        </authorList>
    </citation>
    <scope>NUCLEOTIDE SEQUENCE [LARGE SCALE GENOMIC DNA]</scope>
    <source>
        <strain evidence="4">Gr-4</strain>
    </source>
</reference>
<dbReference type="AlphaFoldDB" id="A0A515ENX4"/>
<feature type="domain" description="FHA" evidence="1">
    <location>
        <begin position="218"/>
        <end position="261"/>
    </location>
</feature>
<evidence type="ECO:0000313" key="4">
    <source>
        <dbReference type="Proteomes" id="UP000317365"/>
    </source>
</evidence>
<keyword evidence="4" id="KW-1185">Reference proteome</keyword>
<dbReference type="Gene3D" id="2.60.200.20">
    <property type="match status" value="1"/>
</dbReference>
<sequence>MGTQVTVVFTDLHGSTAVYESLGNVRATQTVTDITHWISQQCVSHGGRVVKTLGDGVLAMFMDPQSAVRAVVELQRTHYKRVMAAPADARLPMRVGLASGEVELVDNDCYGDAVNVASRLCDLCGPHQIWANSASLTSLYESSGVSFRPLGAIGIRGRAEPCSVSQIEWRQEEFSDFLTVNGKVEDAFPSSGSDVLGREIELRCMEQCKRYRSFELPIYIGRVRAVEFRVDDPRVSRNHTRLDWRNGSIVLSDVSSYGSWVRFAGDTVSAVFLRRQECVLHGKGEIALGAPFSDLSAPVVSFSVL</sequence>
<dbReference type="SUPFAM" id="SSF49879">
    <property type="entry name" value="SMAD/FHA domain"/>
    <property type="match status" value="1"/>
</dbReference>
<evidence type="ECO:0000313" key="3">
    <source>
        <dbReference type="EMBL" id="QDL54369.1"/>
    </source>
</evidence>
<accession>A0A515ENX4</accession>
<dbReference type="PROSITE" id="PS50125">
    <property type="entry name" value="GUANYLATE_CYCLASE_2"/>
    <property type="match status" value="1"/>
</dbReference>
<dbReference type="InterPro" id="IPR000253">
    <property type="entry name" value="FHA_dom"/>
</dbReference>
<feature type="domain" description="Guanylate cyclase" evidence="2">
    <location>
        <begin position="6"/>
        <end position="121"/>
    </location>
</feature>
<proteinExistence type="predicted"/>
<dbReference type="CDD" id="cd00060">
    <property type="entry name" value="FHA"/>
    <property type="match status" value="1"/>
</dbReference>
<dbReference type="PANTHER" id="PTHR43081:SF1">
    <property type="entry name" value="ADENYLATE CYCLASE, TERMINAL-DIFFERENTIATION SPECIFIC"/>
    <property type="match status" value="1"/>
</dbReference>
<dbReference type="PROSITE" id="PS50006">
    <property type="entry name" value="FHA_DOMAIN"/>
    <property type="match status" value="1"/>
</dbReference>
<protein>
    <submittedName>
        <fullName evidence="3">FHA domain-containing protein</fullName>
    </submittedName>
</protein>
<dbReference type="KEGG" id="rhg:EXZ61_09450"/>
<dbReference type="GO" id="GO:0035556">
    <property type="term" value="P:intracellular signal transduction"/>
    <property type="evidence" value="ECO:0007669"/>
    <property type="project" value="InterPro"/>
</dbReference>
<name>A0A515ENX4_9BURK</name>
<dbReference type="CDD" id="cd07302">
    <property type="entry name" value="CHD"/>
    <property type="match status" value="1"/>
</dbReference>
<dbReference type="InterPro" id="IPR050697">
    <property type="entry name" value="Adenylyl/Guanylyl_Cyclase_3/4"/>
</dbReference>
<dbReference type="InterPro" id="IPR008984">
    <property type="entry name" value="SMAD_FHA_dom_sf"/>
</dbReference>
<dbReference type="GO" id="GO:0009190">
    <property type="term" value="P:cyclic nucleotide biosynthetic process"/>
    <property type="evidence" value="ECO:0007669"/>
    <property type="project" value="InterPro"/>
</dbReference>
<reference evidence="4" key="2">
    <citation type="journal article" date="2020" name="Int. J. Syst. Evol. Microbiol.">
        <title>Genomic insights into a novel species Rhodoferax aquaticus sp. nov., isolated from freshwater.</title>
        <authorList>
            <person name="Li T."/>
            <person name="Zhuo Y."/>
            <person name="Jin C.Z."/>
            <person name="Wu X."/>
            <person name="Ko S.R."/>
            <person name="Jin F.J."/>
            <person name="Ahn C.Y."/>
            <person name="Oh H.M."/>
            <person name="Lee H.G."/>
            <person name="Jin L."/>
        </authorList>
    </citation>
    <scope>NUCLEOTIDE SEQUENCE [LARGE SCALE GENOMIC DNA]</scope>
    <source>
        <strain evidence="4">Gr-4</strain>
    </source>
</reference>
<dbReference type="Proteomes" id="UP000317365">
    <property type="component" value="Chromosome"/>
</dbReference>
<dbReference type="Pfam" id="PF00498">
    <property type="entry name" value="FHA"/>
    <property type="match status" value="1"/>
</dbReference>
<evidence type="ECO:0000259" key="2">
    <source>
        <dbReference type="PROSITE" id="PS50125"/>
    </source>
</evidence>
<dbReference type="GO" id="GO:0004016">
    <property type="term" value="F:adenylate cyclase activity"/>
    <property type="evidence" value="ECO:0007669"/>
    <property type="project" value="UniProtKB-ARBA"/>
</dbReference>
<dbReference type="Gene3D" id="3.30.70.1230">
    <property type="entry name" value="Nucleotide cyclase"/>
    <property type="match status" value="1"/>
</dbReference>
<dbReference type="PANTHER" id="PTHR43081">
    <property type="entry name" value="ADENYLATE CYCLASE, TERMINAL-DIFFERENTIATION SPECIFIC-RELATED"/>
    <property type="match status" value="1"/>
</dbReference>
<gene>
    <name evidence="3" type="ORF">EXZ61_09450</name>
</gene>
<dbReference type="SUPFAM" id="SSF55073">
    <property type="entry name" value="Nucleotide cyclase"/>
    <property type="match status" value="1"/>
</dbReference>
<dbReference type="InterPro" id="IPR029787">
    <property type="entry name" value="Nucleotide_cyclase"/>
</dbReference>
<organism evidence="3 4">
    <name type="scientific">Rhodoferax aquaticus</name>
    <dbReference type="NCBI Taxonomy" id="2527691"/>
    <lineage>
        <taxon>Bacteria</taxon>
        <taxon>Pseudomonadati</taxon>
        <taxon>Pseudomonadota</taxon>
        <taxon>Betaproteobacteria</taxon>
        <taxon>Burkholderiales</taxon>
        <taxon>Comamonadaceae</taxon>
        <taxon>Rhodoferax</taxon>
    </lineage>
</organism>
<dbReference type="Pfam" id="PF00211">
    <property type="entry name" value="Guanylate_cyc"/>
    <property type="match status" value="1"/>
</dbReference>
<dbReference type="EMBL" id="CP036282">
    <property type="protein sequence ID" value="QDL54369.1"/>
    <property type="molecule type" value="Genomic_DNA"/>
</dbReference>